<evidence type="ECO:0000256" key="1">
    <source>
        <dbReference type="SAM" id="MobiDB-lite"/>
    </source>
</evidence>
<sequence>MHQTDSGLDGCEISPIRANRKYQVTPKRLTRKTSRRDQGIDVHSSCSTPSQSPKTGIQNYSSPSSSFPYSQENHPDVVWDYSSPKLPKGSRKKEIKLTIQELLENLNQCQVPECNNNVKSAQYIKLLENWMSNQKKITNIKKVQQKKPVIKKRSRQVVAEMKKFLETIPRLNKDAEKNAASQRDSSVNNQEVGNSNNVLKLNTSSKLFLGSDSTDNDSTDELWGDPDNSFIVKATQELDSISKIGATNNPICEDLVSTIPETVPSEVMQTRHSCEGRLTLDEYSSLFEELSNVDWDSEMEEWDNGFLIGEDELSEIPEDVLSGTVLSDKVQIVTASTVNCELSIEKPSNILGNIQKGNNPSLSSGKENAVMKEKNAALYNSFEDESFEDESLLCQPDVLSKIDEVENLMSQQPRCTPEEIEKKKDEAIKRRLRNRTKTNYKI</sequence>
<feature type="compositionally biased region" description="Low complexity" evidence="1">
    <location>
        <begin position="60"/>
        <end position="70"/>
    </location>
</feature>
<reference evidence="2 3" key="1">
    <citation type="submission" date="2021-06" db="EMBL/GenBank/DDBJ databases">
        <title>Caerostris darwini draft genome.</title>
        <authorList>
            <person name="Kono N."/>
            <person name="Arakawa K."/>
        </authorList>
    </citation>
    <scope>NUCLEOTIDE SEQUENCE [LARGE SCALE GENOMIC DNA]</scope>
</reference>
<feature type="region of interest" description="Disordered" evidence="1">
    <location>
        <begin position="412"/>
        <end position="442"/>
    </location>
</feature>
<comment type="caution">
    <text evidence="2">The sequence shown here is derived from an EMBL/GenBank/DDBJ whole genome shotgun (WGS) entry which is preliminary data.</text>
</comment>
<organism evidence="2 3">
    <name type="scientific">Caerostris darwini</name>
    <dbReference type="NCBI Taxonomy" id="1538125"/>
    <lineage>
        <taxon>Eukaryota</taxon>
        <taxon>Metazoa</taxon>
        <taxon>Ecdysozoa</taxon>
        <taxon>Arthropoda</taxon>
        <taxon>Chelicerata</taxon>
        <taxon>Arachnida</taxon>
        <taxon>Araneae</taxon>
        <taxon>Araneomorphae</taxon>
        <taxon>Entelegynae</taxon>
        <taxon>Araneoidea</taxon>
        <taxon>Araneidae</taxon>
        <taxon>Caerostris</taxon>
    </lineage>
</organism>
<keyword evidence="3" id="KW-1185">Reference proteome</keyword>
<feature type="compositionally biased region" description="Basic residues" evidence="1">
    <location>
        <begin position="430"/>
        <end position="442"/>
    </location>
</feature>
<feature type="region of interest" description="Disordered" evidence="1">
    <location>
        <begin position="175"/>
        <end position="196"/>
    </location>
</feature>
<feature type="compositionally biased region" description="Polar residues" evidence="1">
    <location>
        <begin position="44"/>
        <end position="59"/>
    </location>
</feature>
<dbReference type="EMBL" id="BPLQ01000427">
    <property type="protein sequence ID" value="GIX71234.1"/>
    <property type="molecule type" value="Genomic_DNA"/>
</dbReference>
<accession>A0AAV4MKB0</accession>
<dbReference type="AlphaFoldDB" id="A0AAV4MKB0"/>
<feature type="region of interest" description="Disordered" evidence="1">
    <location>
        <begin position="22"/>
        <end position="72"/>
    </location>
</feature>
<evidence type="ECO:0000313" key="3">
    <source>
        <dbReference type="Proteomes" id="UP001054837"/>
    </source>
</evidence>
<proteinExistence type="predicted"/>
<dbReference type="Proteomes" id="UP001054837">
    <property type="component" value="Unassembled WGS sequence"/>
</dbReference>
<evidence type="ECO:0000313" key="2">
    <source>
        <dbReference type="EMBL" id="GIX71234.1"/>
    </source>
</evidence>
<name>A0AAV4MKB0_9ARAC</name>
<protein>
    <submittedName>
        <fullName evidence="2">Uncharacterized protein</fullName>
    </submittedName>
</protein>
<feature type="compositionally biased region" description="Polar residues" evidence="1">
    <location>
        <begin position="179"/>
        <end position="196"/>
    </location>
</feature>
<feature type="compositionally biased region" description="Basic and acidic residues" evidence="1">
    <location>
        <begin position="416"/>
        <end position="429"/>
    </location>
</feature>
<gene>
    <name evidence="2" type="primary">AVEN_206119_1</name>
    <name evidence="2" type="ORF">CDAR_273111</name>
</gene>